<dbReference type="InterPro" id="IPR036688">
    <property type="entry name" value="MoeA_C_domain_IV_sf"/>
</dbReference>
<dbReference type="InterPro" id="IPR036135">
    <property type="entry name" value="MoeA_linker/N_sf"/>
</dbReference>
<dbReference type="InterPro" id="IPR005110">
    <property type="entry name" value="MoeA_linker/N"/>
</dbReference>
<evidence type="ECO:0000259" key="3">
    <source>
        <dbReference type="SMART" id="SM00852"/>
    </source>
</evidence>
<dbReference type="PANTHER" id="PTHR10192:SF16">
    <property type="entry name" value="MOLYBDOPTERIN MOLYBDENUMTRANSFERASE"/>
    <property type="match status" value="1"/>
</dbReference>
<dbReference type="AlphaFoldDB" id="A0A381NEH9"/>
<dbReference type="SUPFAM" id="SSF53218">
    <property type="entry name" value="Molybdenum cofactor biosynthesis proteins"/>
    <property type="match status" value="1"/>
</dbReference>
<dbReference type="Gene3D" id="3.90.105.10">
    <property type="entry name" value="Molybdopterin biosynthesis moea protein, domain 2"/>
    <property type="match status" value="1"/>
</dbReference>
<reference evidence="4" key="1">
    <citation type="submission" date="2018-05" db="EMBL/GenBank/DDBJ databases">
        <authorList>
            <person name="Lanie J.A."/>
            <person name="Ng W.-L."/>
            <person name="Kazmierczak K.M."/>
            <person name="Andrzejewski T.M."/>
            <person name="Davidsen T.M."/>
            <person name="Wayne K.J."/>
            <person name="Tettelin H."/>
            <person name="Glass J.I."/>
            <person name="Rusch D."/>
            <person name="Podicherti R."/>
            <person name="Tsui H.-C.T."/>
            <person name="Winkler M.E."/>
        </authorList>
    </citation>
    <scope>NUCLEOTIDE SEQUENCE</scope>
</reference>
<protein>
    <recommendedName>
        <fullName evidence="3">MoaB/Mog domain-containing protein</fullName>
    </recommendedName>
</protein>
<evidence type="ECO:0000313" key="4">
    <source>
        <dbReference type="EMBL" id="SUZ52218.1"/>
    </source>
</evidence>
<dbReference type="Pfam" id="PF12727">
    <property type="entry name" value="PBP_like"/>
    <property type="match status" value="1"/>
</dbReference>
<dbReference type="SMART" id="SM00852">
    <property type="entry name" value="MoCF_biosynth"/>
    <property type="match status" value="1"/>
</dbReference>
<dbReference type="Pfam" id="PF03454">
    <property type="entry name" value="MoeA_C"/>
    <property type="match status" value="1"/>
</dbReference>
<dbReference type="Gene3D" id="3.40.980.10">
    <property type="entry name" value="MoaB/Mog-like domain"/>
    <property type="match status" value="1"/>
</dbReference>
<sequence length="650" mass="70078">MNISPNEREYYLADIPLQEAIEKFDDALHLHNRKNSMESEHVSLSNSVGRIVSETIYAKLSSPLANTAAMDGIAVKSSLTVGATESAPVTLVFGRDFQWIDTGDVIPDGSDAVVMVEEVGRLEDGDVLLRSSAPPYQHVRRIAEDIASPEILMQKGSEIRILDIAALASGGHGEVLVRKKPKVAILPTGNELVPVGYIPEPGQVIEFNSVVVSEQVRAWGGVPTIVTAVPDLREDIVSKLSDLSMKYDVVVVLAGSSAGSEDFTASSLSKIGSILLHGVAIRPGHPIILGFIKDIPVIGLPGYPSSTVITSEIFLKMTLGVMLGTQLRRREKVTAVLSRKTSSPMGEDEFIRVTLGKIRDQYIATPASRGAAMTMSMARSDGIAHIPSAMEGIDEGAEVSVDLIRTRPEIDNTLLLSGSDDIALHLLSEILSEVHDNVRLVTSSVGSVGGLVALAKGYAHLAGSHLLDSETGLYNEGSVRRLLPNENVYLIDFVGRTQGLILQKENPKKIRDLSSLIENDCIFINRQRGSGTRLFLDFKLGELGENGDQIKGYQNEEYTHWAVAASVSSGYADVGIGIKAAAVSNGLEFIPLGQEKYQLVVPEFHMESNAGILKLLDLLNSPVLRNRIEQLGGYDVSTMGASMRIGDNIK</sequence>
<dbReference type="PANTHER" id="PTHR10192">
    <property type="entry name" value="MOLYBDOPTERIN BIOSYNTHESIS PROTEIN"/>
    <property type="match status" value="1"/>
</dbReference>
<dbReference type="CDD" id="cd00887">
    <property type="entry name" value="MoeA"/>
    <property type="match status" value="1"/>
</dbReference>
<dbReference type="InterPro" id="IPR038987">
    <property type="entry name" value="MoeA-like"/>
</dbReference>
<accession>A0A381NEH9</accession>
<evidence type="ECO:0000256" key="1">
    <source>
        <dbReference type="ARBA" id="ARBA00005046"/>
    </source>
</evidence>
<proteinExistence type="predicted"/>
<keyword evidence="2" id="KW-0501">Molybdenum cofactor biosynthesis</keyword>
<dbReference type="UniPathway" id="UPA00344"/>
<dbReference type="Gene3D" id="2.40.340.10">
    <property type="entry name" value="MoeA, C-terminal, domain IV"/>
    <property type="match status" value="1"/>
</dbReference>
<dbReference type="GO" id="GO:0006777">
    <property type="term" value="P:Mo-molybdopterin cofactor biosynthetic process"/>
    <property type="evidence" value="ECO:0007669"/>
    <property type="project" value="UniProtKB-KW"/>
</dbReference>
<organism evidence="4">
    <name type="scientific">marine metagenome</name>
    <dbReference type="NCBI Taxonomy" id="408172"/>
    <lineage>
        <taxon>unclassified sequences</taxon>
        <taxon>metagenomes</taxon>
        <taxon>ecological metagenomes</taxon>
    </lineage>
</organism>
<dbReference type="EMBL" id="UINC01000262">
    <property type="protein sequence ID" value="SUZ52218.1"/>
    <property type="molecule type" value="Genomic_DNA"/>
</dbReference>
<gene>
    <name evidence="4" type="ORF">METZ01_LOCUS5072</name>
</gene>
<dbReference type="InterPro" id="IPR001453">
    <property type="entry name" value="MoaB/Mog_dom"/>
</dbReference>
<evidence type="ECO:0000256" key="2">
    <source>
        <dbReference type="ARBA" id="ARBA00023150"/>
    </source>
</evidence>
<dbReference type="Gene3D" id="2.170.190.11">
    <property type="entry name" value="Molybdopterin biosynthesis moea protein, domain 3"/>
    <property type="match status" value="1"/>
</dbReference>
<dbReference type="Pfam" id="PF00994">
    <property type="entry name" value="MoCF_biosynth"/>
    <property type="match status" value="1"/>
</dbReference>
<feature type="domain" description="MoaB/Mog" evidence="3">
    <location>
        <begin position="184"/>
        <end position="321"/>
    </location>
</feature>
<dbReference type="InterPro" id="IPR024370">
    <property type="entry name" value="PBP_domain"/>
</dbReference>
<dbReference type="NCBIfam" id="NF011068">
    <property type="entry name" value="PRK14498.1"/>
    <property type="match status" value="1"/>
</dbReference>
<dbReference type="SUPFAM" id="SSF63882">
    <property type="entry name" value="MoeA N-terminal region -like"/>
    <property type="match status" value="1"/>
</dbReference>
<dbReference type="SUPFAM" id="SSF63867">
    <property type="entry name" value="MoeA C-terminal domain-like"/>
    <property type="match status" value="1"/>
</dbReference>
<dbReference type="SUPFAM" id="SSF53850">
    <property type="entry name" value="Periplasmic binding protein-like II"/>
    <property type="match status" value="1"/>
</dbReference>
<dbReference type="InterPro" id="IPR005111">
    <property type="entry name" value="MoeA_C_domain_IV"/>
</dbReference>
<comment type="pathway">
    <text evidence="1">Cofactor biosynthesis; molybdopterin biosynthesis.</text>
</comment>
<name>A0A381NEH9_9ZZZZ</name>
<dbReference type="InterPro" id="IPR036425">
    <property type="entry name" value="MoaB/Mog-like_dom_sf"/>
</dbReference>
<dbReference type="GO" id="GO:0005829">
    <property type="term" value="C:cytosol"/>
    <property type="evidence" value="ECO:0007669"/>
    <property type="project" value="TreeGrafter"/>
</dbReference>
<dbReference type="GO" id="GO:0061599">
    <property type="term" value="F:molybdopterin molybdotransferase activity"/>
    <property type="evidence" value="ECO:0007669"/>
    <property type="project" value="TreeGrafter"/>
</dbReference>
<dbReference type="Pfam" id="PF03453">
    <property type="entry name" value="MoeA_N"/>
    <property type="match status" value="1"/>
</dbReference>